<dbReference type="AlphaFoldDB" id="B4MRF6"/>
<dbReference type="HOGENOM" id="CLU_2123669_0_0_1"/>
<accession>B4MRF6</accession>
<gene>
    <name evidence="1" type="primary">Dwil\GK19095</name>
    <name evidence="1" type="ORF">Dwil_GK19095</name>
</gene>
<reference evidence="1 2" key="1">
    <citation type="journal article" date="2007" name="Nature">
        <title>Evolution of genes and genomes on the Drosophila phylogeny.</title>
        <authorList>
            <consortium name="Drosophila 12 Genomes Consortium"/>
            <person name="Clark A.G."/>
            <person name="Eisen M.B."/>
            <person name="Smith D.R."/>
            <person name="Bergman C.M."/>
            <person name="Oliver B."/>
            <person name="Markow T.A."/>
            <person name="Kaufman T.C."/>
            <person name="Kellis M."/>
            <person name="Gelbart W."/>
            <person name="Iyer V.N."/>
            <person name="Pollard D.A."/>
            <person name="Sackton T.B."/>
            <person name="Larracuente A.M."/>
            <person name="Singh N.D."/>
            <person name="Abad J.P."/>
            <person name="Abt D.N."/>
            <person name="Adryan B."/>
            <person name="Aguade M."/>
            <person name="Akashi H."/>
            <person name="Anderson W.W."/>
            <person name="Aquadro C.F."/>
            <person name="Ardell D.H."/>
            <person name="Arguello R."/>
            <person name="Artieri C.G."/>
            <person name="Barbash D.A."/>
            <person name="Barker D."/>
            <person name="Barsanti P."/>
            <person name="Batterham P."/>
            <person name="Batzoglou S."/>
            <person name="Begun D."/>
            <person name="Bhutkar A."/>
            <person name="Blanco E."/>
            <person name="Bosak S.A."/>
            <person name="Bradley R.K."/>
            <person name="Brand A.D."/>
            <person name="Brent M.R."/>
            <person name="Brooks A.N."/>
            <person name="Brown R.H."/>
            <person name="Butlin R.K."/>
            <person name="Caggese C."/>
            <person name="Calvi B.R."/>
            <person name="Bernardo de Carvalho A."/>
            <person name="Caspi A."/>
            <person name="Castrezana S."/>
            <person name="Celniker S.E."/>
            <person name="Chang J.L."/>
            <person name="Chapple C."/>
            <person name="Chatterji S."/>
            <person name="Chinwalla A."/>
            <person name="Civetta A."/>
            <person name="Clifton S.W."/>
            <person name="Comeron J.M."/>
            <person name="Costello J.C."/>
            <person name="Coyne J.A."/>
            <person name="Daub J."/>
            <person name="David R.G."/>
            <person name="Delcher A.L."/>
            <person name="Delehaunty K."/>
            <person name="Do C.B."/>
            <person name="Ebling H."/>
            <person name="Edwards K."/>
            <person name="Eickbush T."/>
            <person name="Evans J.D."/>
            <person name="Filipski A."/>
            <person name="Findeiss S."/>
            <person name="Freyhult E."/>
            <person name="Fulton L."/>
            <person name="Fulton R."/>
            <person name="Garcia A.C."/>
            <person name="Gardiner A."/>
            <person name="Garfield D.A."/>
            <person name="Garvin B.E."/>
            <person name="Gibson G."/>
            <person name="Gilbert D."/>
            <person name="Gnerre S."/>
            <person name="Godfrey J."/>
            <person name="Good R."/>
            <person name="Gotea V."/>
            <person name="Gravely B."/>
            <person name="Greenberg A.J."/>
            <person name="Griffiths-Jones S."/>
            <person name="Gross S."/>
            <person name="Guigo R."/>
            <person name="Gustafson E.A."/>
            <person name="Haerty W."/>
            <person name="Hahn M.W."/>
            <person name="Halligan D.L."/>
            <person name="Halpern A.L."/>
            <person name="Halter G.M."/>
            <person name="Han M.V."/>
            <person name="Heger A."/>
            <person name="Hillier L."/>
            <person name="Hinrichs A.S."/>
            <person name="Holmes I."/>
            <person name="Hoskins R.A."/>
            <person name="Hubisz M.J."/>
            <person name="Hultmark D."/>
            <person name="Huntley M.A."/>
            <person name="Jaffe D.B."/>
            <person name="Jagadeeshan S."/>
            <person name="Jeck W.R."/>
            <person name="Johnson J."/>
            <person name="Jones C.D."/>
            <person name="Jordan W.C."/>
            <person name="Karpen G.H."/>
            <person name="Kataoka E."/>
            <person name="Keightley P.D."/>
            <person name="Kheradpour P."/>
            <person name="Kirkness E.F."/>
            <person name="Koerich L.B."/>
            <person name="Kristiansen K."/>
            <person name="Kudrna D."/>
            <person name="Kulathinal R.J."/>
            <person name="Kumar S."/>
            <person name="Kwok R."/>
            <person name="Lander E."/>
            <person name="Langley C.H."/>
            <person name="Lapoint R."/>
            <person name="Lazzaro B.P."/>
            <person name="Lee S.J."/>
            <person name="Levesque L."/>
            <person name="Li R."/>
            <person name="Lin C.F."/>
            <person name="Lin M.F."/>
            <person name="Lindblad-Toh K."/>
            <person name="Llopart A."/>
            <person name="Long M."/>
            <person name="Low L."/>
            <person name="Lozovsky E."/>
            <person name="Lu J."/>
            <person name="Luo M."/>
            <person name="Machado C.A."/>
            <person name="Makalowski W."/>
            <person name="Marzo M."/>
            <person name="Matsuda M."/>
            <person name="Matzkin L."/>
            <person name="McAllister B."/>
            <person name="McBride C.S."/>
            <person name="McKernan B."/>
            <person name="McKernan K."/>
            <person name="Mendez-Lago M."/>
            <person name="Minx P."/>
            <person name="Mollenhauer M.U."/>
            <person name="Montooth K."/>
            <person name="Mount S.M."/>
            <person name="Mu X."/>
            <person name="Myers E."/>
            <person name="Negre B."/>
            <person name="Newfeld S."/>
            <person name="Nielsen R."/>
            <person name="Noor M.A."/>
            <person name="O'Grady P."/>
            <person name="Pachter L."/>
            <person name="Papaceit M."/>
            <person name="Parisi M.J."/>
            <person name="Parisi M."/>
            <person name="Parts L."/>
            <person name="Pedersen J.S."/>
            <person name="Pesole G."/>
            <person name="Phillippy A.M."/>
            <person name="Ponting C.P."/>
            <person name="Pop M."/>
            <person name="Porcelli D."/>
            <person name="Powell J.R."/>
            <person name="Prohaska S."/>
            <person name="Pruitt K."/>
            <person name="Puig M."/>
            <person name="Quesneville H."/>
            <person name="Ram K.R."/>
            <person name="Rand D."/>
            <person name="Rasmussen M.D."/>
            <person name="Reed L.K."/>
            <person name="Reenan R."/>
            <person name="Reily A."/>
            <person name="Remington K.A."/>
            <person name="Rieger T.T."/>
            <person name="Ritchie M.G."/>
            <person name="Robin C."/>
            <person name="Rogers Y.H."/>
            <person name="Rohde C."/>
            <person name="Rozas J."/>
            <person name="Rubenfield M.J."/>
            <person name="Ruiz A."/>
            <person name="Russo S."/>
            <person name="Salzberg S.L."/>
            <person name="Sanchez-Gracia A."/>
            <person name="Saranga D.J."/>
            <person name="Sato H."/>
            <person name="Schaeffer S.W."/>
            <person name="Schatz M.C."/>
            <person name="Schlenke T."/>
            <person name="Schwartz R."/>
            <person name="Segarra C."/>
            <person name="Singh R.S."/>
            <person name="Sirot L."/>
            <person name="Sirota M."/>
            <person name="Sisneros N.B."/>
            <person name="Smith C.D."/>
            <person name="Smith T.F."/>
            <person name="Spieth J."/>
            <person name="Stage D.E."/>
            <person name="Stark A."/>
            <person name="Stephan W."/>
            <person name="Strausberg R.L."/>
            <person name="Strempel S."/>
            <person name="Sturgill D."/>
            <person name="Sutton G."/>
            <person name="Sutton G.G."/>
            <person name="Tao W."/>
            <person name="Teichmann S."/>
            <person name="Tobari Y.N."/>
            <person name="Tomimura Y."/>
            <person name="Tsolas J.M."/>
            <person name="Valente V.L."/>
            <person name="Venter E."/>
            <person name="Venter J.C."/>
            <person name="Vicario S."/>
            <person name="Vieira F.G."/>
            <person name="Vilella A.J."/>
            <person name="Villasante A."/>
            <person name="Walenz B."/>
            <person name="Wang J."/>
            <person name="Wasserman M."/>
            <person name="Watts T."/>
            <person name="Wilson D."/>
            <person name="Wilson R.K."/>
            <person name="Wing R.A."/>
            <person name="Wolfner M.F."/>
            <person name="Wong A."/>
            <person name="Wong G.K."/>
            <person name="Wu C.I."/>
            <person name="Wu G."/>
            <person name="Yamamoto D."/>
            <person name="Yang H.P."/>
            <person name="Yang S.P."/>
            <person name="Yorke J.A."/>
            <person name="Yoshida K."/>
            <person name="Zdobnov E."/>
            <person name="Zhang P."/>
            <person name="Zhang Y."/>
            <person name="Zimin A.V."/>
            <person name="Baldwin J."/>
            <person name="Abdouelleil A."/>
            <person name="Abdulkadir J."/>
            <person name="Abebe A."/>
            <person name="Abera B."/>
            <person name="Abreu J."/>
            <person name="Acer S.C."/>
            <person name="Aftuck L."/>
            <person name="Alexander A."/>
            <person name="An P."/>
            <person name="Anderson E."/>
            <person name="Anderson S."/>
            <person name="Arachi H."/>
            <person name="Azer M."/>
            <person name="Bachantsang P."/>
            <person name="Barry A."/>
            <person name="Bayul T."/>
            <person name="Berlin A."/>
            <person name="Bessette D."/>
            <person name="Bloom T."/>
            <person name="Blye J."/>
            <person name="Boguslavskiy L."/>
            <person name="Bonnet C."/>
            <person name="Boukhgalter B."/>
            <person name="Bourzgui I."/>
            <person name="Brown A."/>
            <person name="Cahill P."/>
            <person name="Channer S."/>
            <person name="Cheshatsang Y."/>
            <person name="Chuda L."/>
            <person name="Citroen M."/>
            <person name="Collymore A."/>
            <person name="Cooke P."/>
            <person name="Costello M."/>
            <person name="D'Aco K."/>
            <person name="Daza R."/>
            <person name="De Haan G."/>
            <person name="DeGray S."/>
            <person name="DeMaso C."/>
            <person name="Dhargay N."/>
            <person name="Dooley K."/>
            <person name="Dooley E."/>
            <person name="Doricent M."/>
            <person name="Dorje P."/>
            <person name="Dorjee K."/>
            <person name="Dupes A."/>
            <person name="Elong R."/>
            <person name="Falk J."/>
            <person name="Farina A."/>
            <person name="Faro S."/>
            <person name="Ferguson D."/>
            <person name="Fisher S."/>
            <person name="Foley C.D."/>
            <person name="Franke A."/>
            <person name="Friedrich D."/>
            <person name="Gadbois L."/>
            <person name="Gearin G."/>
            <person name="Gearin C.R."/>
            <person name="Giannoukos G."/>
            <person name="Goode T."/>
            <person name="Graham J."/>
            <person name="Grandbois E."/>
            <person name="Grewal S."/>
            <person name="Gyaltsen K."/>
            <person name="Hafez N."/>
            <person name="Hagos B."/>
            <person name="Hall J."/>
            <person name="Henson C."/>
            <person name="Hollinger A."/>
            <person name="Honan T."/>
            <person name="Huard M.D."/>
            <person name="Hughes L."/>
            <person name="Hurhula B."/>
            <person name="Husby M.E."/>
            <person name="Kamat A."/>
            <person name="Kanga B."/>
            <person name="Kashin S."/>
            <person name="Khazanovich D."/>
            <person name="Kisner P."/>
            <person name="Lance K."/>
            <person name="Lara M."/>
            <person name="Lee W."/>
            <person name="Lennon N."/>
            <person name="Letendre F."/>
            <person name="LeVine R."/>
            <person name="Lipovsky A."/>
            <person name="Liu X."/>
            <person name="Liu J."/>
            <person name="Liu S."/>
            <person name="Lokyitsang T."/>
            <person name="Lokyitsang Y."/>
            <person name="Lubonja R."/>
            <person name="Lui A."/>
            <person name="MacDonald P."/>
            <person name="Magnisalis V."/>
            <person name="Maru K."/>
            <person name="Matthews C."/>
            <person name="McCusker W."/>
            <person name="McDonough S."/>
            <person name="Mehta T."/>
            <person name="Meldrim J."/>
            <person name="Meneus L."/>
            <person name="Mihai O."/>
            <person name="Mihalev A."/>
            <person name="Mihova T."/>
            <person name="Mittelman R."/>
            <person name="Mlenga V."/>
            <person name="Montmayeur A."/>
            <person name="Mulrain L."/>
            <person name="Navidi A."/>
            <person name="Naylor J."/>
            <person name="Negash T."/>
            <person name="Nguyen T."/>
            <person name="Nguyen N."/>
            <person name="Nicol R."/>
            <person name="Norbu C."/>
            <person name="Norbu N."/>
            <person name="Novod N."/>
            <person name="O'Neill B."/>
            <person name="Osman S."/>
            <person name="Markiewicz E."/>
            <person name="Oyono O.L."/>
            <person name="Patti C."/>
            <person name="Phunkhang P."/>
            <person name="Pierre F."/>
            <person name="Priest M."/>
            <person name="Raghuraman S."/>
            <person name="Rege F."/>
            <person name="Reyes R."/>
            <person name="Rise C."/>
            <person name="Rogov P."/>
            <person name="Ross K."/>
            <person name="Ryan E."/>
            <person name="Settipalli S."/>
            <person name="Shea T."/>
            <person name="Sherpa N."/>
            <person name="Shi L."/>
            <person name="Shih D."/>
            <person name="Sparrow T."/>
            <person name="Spaulding J."/>
            <person name="Stalker J."/>
            <person name="Stange-Thomann N."/>
            <person name="Stavropoulos S."/>
            <person name="Stone C."/>
            <person name="Strader C."/>
            <person name="Tesfaye S."/>
            <person name="Thomson T."/>
            <person name="Thoulutsang Y."/>
            <person name="Thoulutsang D."/>
            <person name="Topham K."/>
            <person name="Topping I."/>
            <person name="Tsamla T."/>
            <person name="Vassiliev H."/>
            <person name="Vo A."/>
            <person name="Wangchuk T."/>
            <person name="Wangdi T."/>
            <person name="Weiand M."/>
            <person name="Wilkinson J."/>
            <person name="Wilson A."/>
            <person name="Yadav S."/>
            <person name="Young G."/>
            <person name="Yu Q."/>
            <person name="Zembek L."/>
            <person name="Zhong D."/>
            <person name="Zimmer A."/>
            <person name="Zwirko Z."/>
            <person name="Jaffe D.B."/>
            <person name="Alvarez P."/>
            <person name="Brockman W."/>
            <person name="Butler J."/>
            <person name="Chin C."/>
            <person name="Gnerre S."/>
            <person name="Grabherr M."/>
            <person name="Kleber M."/>
            <person name="Mauceli E."/>
            <person name="MacCallum I."/>
        </authorList>
    </citation>
    <scope>NUCLEOTIDE SEQUENCE [LARGE SCALE GENOMIC DNA]</scope>
    <source>
        <strain evidence="2">Tucson 14030-0811.24</strain>
    </source>
</reference>
<evidence type="ECO:0000313" key="2">
    <source>
        <dbReference type="Proteomes" id="UP000007798"/>
    </source>
</evidence>
<dbReference type="InParanoid" id="B4MRF6"/>
<dbReference type="EMBL" id="CH963850">
    <property type="protein sequence ID" value="EDW74695.2"/>
    <property type="molecule type" value="Genomic_DNA"/>
</dbReference>
<protein>
    <submittedName>
        <fullName evidence="1">Uncharacterized protein</fullName>
    </submittedName>
</protein>
<dbReference type="OrthoDB" id="7825903at2759"/>
<keyword evidence="2" id="KW-1185">Reference proteome</keyword>
<name>B4MRF6_DROWI</name>
<sequence>MTPTKILANWMRRNSTEILGAHLTRRSFGLRSKISADVCPNSHPESRRTIPEVYVAKNHPKNQDSRRYQHKLEPKINVNERRRVLKKYSRALQRHPTHGDFQCFTNQYLFNGFQFIMLSTGQNLCKFINNLANGSPWHCPNRNAHYKGNNRVENSSKLHQYRAKWQQSEPNPEYHHAPRSYVRNYLKHLNEPMMETPYSSGINQRPMSYRNPRYRWLDFRRRMVYGTYDI</sequence>
<dbReference type="Proteomes" id="UP000007798">
    <property type="component" value="Unassembled WGS sequence"/>
</dbReference>
<dbReference type="STRING" id="7260.B4MRF6"/>
<evidence type="ECO:0000313" key="1">
    <source>
        <dbReference type="EMBL" id="EDW74695.2"/>
    </source>
</evidence>
<proteinExistence type="predicted"/>
<organism evidence="1 2">
    <name type="scientific">Drosophila willistoni</name>
    <name type="common">Fruit fly</name>
    <dbReference type="NCBI Taxonomy" id="7260"/>
    <lineage>
        <taxon>Eukaryota</taxon>
        <taxon>Metazoa</taxon>
        <taxon>Ecdysozoa</taxon>
        <taxon>Arthropoda</taxon>
        <taxon>Hexapoda</taxon>
        <taxon>Insecta</taxon>
        <taxon>Pterygota</taxon>
        <taxon>Neoptera</taxon>
        <taxon>Endopterygota</taxon>
        <taxon>Diptera</taxon>
        <taxon>Brachycera</taxon>
        <taxon>Muscomorpha</taxon>
        <taxon>Ephydroidea</taxon>
        <taxon>Drosophilidae</taxon>
        <taxon>Drosophila</taxon>
        <taxon>Sophophora</taxon>
    </lineage>
</organism>